<evidence type="ECO:0000259" key="4">
    <source>
        <dbReference type="Pfam" id="PF13614"/>
    </source>
</evidence>
<dbReference type="InterPro" id="IPR050678">
    <property type="entry name" value="DNA_Partitioning_ATPase"/>
</dbReference>
<keyword evidence="3" id="KW-0175">Coiled coil</keyword>
<dbReference type="PANTHER" id="PTHR13696:SF52">
    <property type="entry name" value="PARA FAMILY PROTEIN CT_582"/>
    <property type="match status" value="1"/>
</dbReference>
<feature type="coiled-coil region" evidence="3">
    <location>
        <begin position="93"/>
        <end position="120"/>
    </location>
</feature>
<evidence type="ECO:0000256" key="2">
    <source>
        <dbReference type="ARBA" id="ARBA00074747"/>
    </source>
</evidence>
<keyword evidence="6" id="KW-1185">Reference proteome</keyword>
<gene>
    <name evidence="5" type="ORF">DX908_09235</name>
</gene>
<dbReference type="RefSeq" id="WP_116392054.1">
    <property type="nucleotide sequence ID" value="NZ_QUQO01000001.1"/>
</dbReference>
<evidence type="ECO:0000313" key="5">
    <source>
        <dbReference type="EMBL" id="RFB05422.1"/>
    </source>
</evidence>
<organism evidence="5 6">
    <name type="scientific">Parvularcula marina</name>
    <dbReference type="NCBI Taxonomy" id="2292771"/>
    <lineage>
        <taxon>Bacteria</taxon>
        <taxon>Pseudomonadati</taxon>
        <taxon>Pseudomonadota</taxon>
        <taxon>Alphaproteobacteria</taxon>
        <taxon>Parvularculales</taxon>
        <taxon>Parvularculaceae</taxon>
        <taxon>Parvularcula</taxon>
    </lineage>
</organism>
<dbReference type="OrthoDB" id="9815116at2"/>
<proteinExistence type="predicted"/>
<dbReference type="SUPFAM" id="SSF52540">
    <property type="entry name" value="P-loop containing nucleoside triphosphate hydrolases"/>
    <property type="match status" value="1"/>
</dbReference>
<comment type="caution">
    <text evidence="5">The sequence shown here is derived from an EMBL/GenBank/DDBJ whole genome shotgun (WGS) entry which is preliminary data.</text>
</comment>
<evidence type="ECO:0000256" key="1">
    <source>
        <dbReference type="ARBA" id="ARBA00057242"/>
    </source>
</evidence>
<dbReference type="Pfam" id="PF13614">
    <property type="entry name" value="AAA_31"/>
    <property type="match status" value="1"/>
</dbReference>
<dbReference type="CDD" id="cd02042">
    <property type="entry name" value="ParAB_family"/>
    <property type="match status" value="1"/>
</dbReference>
<evidence type="ECO:0000256" key="3">
    <source>
        <dbReference type="SAM" id="Coils"/>
    </source>
</evidence>
<dbReference type="FunFam" id="3.40.50.300:FF:000285">
    <property type="entry name" value="Sporulation initiation inhibitor Soj"/>
    <property type="match status" value="1"/>
</dbReference>
<dbReference type="PANTHER" id="PTHR13696">
    <property type="entry name" value="P-LOOP CONTAINING NUCLEOSIDE TRIPHOSPHATE HYDROLASE"/>
    <property type="match status" value="1"/>
</dbReference>
<evidence type="ECO:0000313" key="6">
    <source>
        <dbReference type="Proteomes" id="UP000264589"/>
    </source>
</evidence>
<name>A0A371RIZ0_9PROT</name>
<protein>
    <recommendedName>
        <fullName evidence="2">Chromosome partitioning protein ParA</fullName>
    </recommendedName>
</protein>
<dbReference type="InParanoid" id="A0A371RIZ0"/>
<feature type="domain" description="AAA" evidence="4">
    <location>
        <begin position="5"/>
        <end position="182"/>
    </location>
</feature>
<sequence length="261" mass="28257">MTPPRILAIANQKGGVGKTTTTINLGTALAAIGEKVLIIDLDPQGNASTGLGVEHARRRLTTYDVLRGEAELSDIAQETLVPGLTVAPSGVDLAAAEVELINAEGRHHRLRRAIERVSQNGTGPSYVLIDCPPSLGMLTVNAMAAADAVLIPLQCEFFALEGLAQILRTIGQVRQRLNPSLDLQGIVLTMYDRRNNLSREVENNVRDHMGEKVYRTAIPRNVRLSEAPSHGKPALLYDLKCSGSQAYVRLATEIIQRERAA</sequence>
<dbReference type="AlphaFoldDB" id="A0A371RIZ0"/>
<reference evidence="5 6" key="1">
    <citation type="submission" date="2018-08" db="EMBL/GenBank/DDBJ databases">
        <title>Parvularcula sp. SM1705, isolated from surface water of the South Sea China.</title>
        <authorList>
            <person name="Sun L."/>
        </authorList>
    </citation>
    <scope>NUCLEOTIDE SEQUENCE [LARGE SCALE GENOMIC DNA]</scope>
    <source>
        <strain evidence="5 6">SM1705</strain>
    </source>
</reference>
<dbReference type="InterPro" id="IPR025669">
    <property type="entry name" value="AAA_dom"/>
</dbReference>
<dbReference type="PIRSF" id="PIRSF009320">
    <property type="entry name" value="Nuc_binding_HP_1000"/>
    <property type="match status" value="1"/>
</dbReference>
<dbReference type="Proteomes" id="UP000264589">
    <property type="component" value="Unassembled WGS sequence"/>
</dbReference>
<comment type="function">
    <text evidence="1">Involved in chromosome partition. Localize to both poles of the predivisional cell following completion of DNA replication.</text>
</comment>
<accession>A0A371RIZ0</accession>
<dbReference type="InterPro" id="IPR027417">
    <property type="entry name" value="P-loop_NTPase"/>
</dbReference>
<dbReference type="EMBL" id="QUQO01000001">
    <property type="protein sequence ID" value="RFB05422.1"/>
    <property type="molecule type" value="Genomic_DNA"/>
</dbReference>
<dbReference type="Gene3D" id="3.40.50.300">
    <property type="entry name" value="P-loop containing nucleotide triphosphate hydrolases"/>
    <property type="match status" value="1"/>
</dbReference>
<dbReference type="FunCoup" id="A0A371RIZ0">
    <property type="interactions" value="511"/>
</dbReference>